<protein>
    <recommendedName>
        <fullName evidence="3">Rpn family recombination-promoting nuclease/putative transposase</fullName>
    </recommendedName>
</protein>
<comment type="caution">
    <text evidence="1">The sequence shown here is derived from an EMBL/GenBank/DDBJ whole genome shotgun (WGS) entry which is preliminary data.</text>
</comment>
<sequence>MTNTKHEDAIMKMGFGYFRDSILKRLGVEYEFVVEEPTELIELQIYSMYMDFTFLTVEGFYAHFEFQTTETDWRDLQRFEAYEAVTAHKKGKKVLTYVIYSGGITSAKTEQNCGFYTYRVKPIYLTDYDADKLFRKMQTKLEREESLDDEDLAGLALAPLMSGKRSRKEKIKEAILYAKQGDTETAEKTIAILYTLADKFLKGMELQEIKEVVAMTRLGQMIYDDGVEKGIEKGIEKGRQEGLEQGMDRMSVLTARLLKEKRLDDLQRATEDKAYCEQLLKEYGIE</sequence>
<name>A0ABR7NA46_9FIRM</name>
<evidence type="ECO:0000313" key="2">
    <source>
        <dbReference type="Proteomes" id="UP000657421"/>
    </source>
</evidence>
<evidence type="ECO:0000313" key="1">
    <source>
        <dbReference type="EMBL" id="MBC8573279.1"/>
    </source>
</evidence>
<gene>
    <name evidence="1" type="ORF">H8716_09305</name>
</gene>
<evidence type="ECO:0008006" key="3">
    <source>
        <dbReference type="Google" id="ProtNLM"/>
    </source>
</evidence>
<dbReference type="RefSeq" id="WP_249308391.1">
    <property type="nucleotide sequence ID" value="NZ_JACRSZ010000008.1"/>
</dbReference>
<proteinExistence type="predicted"/>
<accession>A0ABR7NA46</accession>
<reference evidence="1 2" key="1">
    <citation type="submission" date="2020-08" db="EMBL/GenBank/DDBJ databases">
        <title>Genome public.</title>
        <authorList>
            <person name="Liu C."/>
            <person name="Sun Q."/>
        </authorList>
    </citation>
    <scope>NUCLEOTIDE SEQUENCE [LARGE SCALE GENOMIC DNA]</scope>
    <source>
        <strain evidence="1 2">NSJ-46</strain>
    </source>
</reference>
<dbReference type="Proteomes" id="UP000657421">
    <property type="component" value="Unassembled WGS sequence"/>
</dbReference>
<keyword evidence="2" id="KW-1185">Reference proteome</keyword>
<dbReference type="EMBL" id="JACRSZ010000008">
    <property type="protein sequence ID" value="MBC8573279.1"/>
    <property type="molecule type" value="Genomic_DNA"/>
</dbReference>
<organism evidence="1 2">
    <name type="scientific">Jingyaoa shaoxingensis</name>
    <dbReference type="NCBI Taxonomy" id="2763671"/>
    <lineage>
        <taxon>Bacteria</taxon>
        <taxon>Bacillati</taxon>
        <taxon>Bacillota</taxon>
        <taxon>Clostridia</taxon>
        <taxon>Lachnospirales</taxon>
        <taxon>Lachnospiraceae</taxon>
        <taxon>Jingyaoa</taxon>
    </lineage>
</organism>